<dbReference type="GO" id="GO:0005886">
    <property type="term" value="C:plasma membrane"/>
    <property type="evidence" value="ECO:0007669"/>
    <property type="project" value="UniProtKB-SubCell"/>
</dbReference>
<comment type="similarity">
    <text evidence="6">Belongs to the TVP38/TMEM64 family.</text>
</comment>
<feature type="region of interest" description="Disordered" evidence="7">
    <location>
        <begin position="1"/>
        <end position="57"/>
    </location>
</feature>
<evidence type="ECO:0000256" key="1">
    <source>
        <dbReference type="ARBA" id="ARBA00004651"/>
    </source>
</evidence>
<evidence type="ECO:0000313" key="10">
    <source>
        <dbReference type="Proteomes" id="UP000256708"/>
    </source>
</evidence>
<evidence type="ECO:0000256" key="6">
    <source>
        <dbReference type="RuleBase" id="RU366058"/>
    </source>
</evidence>
<gene>
    <name evidence="9" type="ORF">DXT99_06090</name>
</gene>
<sequence length="283" mass="31563">MTEEEKKFQDNLKKVASQHTNGHRRGDYKHPQPEKEPVKEDKDKQEGEGKHQGNDEDEFKQSKWPLVITGILIAALIASYFIFPGFQQEVNNGWDVLTSGDEQRISEWVSQFGFWGPFFIILAMVAQMFLLVINAVALMLVAIIAYGSFWGSIIAIAAVVVASTIGYWIGHALGEAGVSKLIGRKTEKKVIKFVDDYGIWAVVIARISPFLSNDAVSFVAGLARMGYFKFIAATLAGIVPLTILLAWLGENNERLRTGLIWVSVVSLAAFIGYIVYDKYIKKK</sequence>
<comment type="subcellular location">
    <subcellularLocation>
        <location evidence="1 6">Cell membrane</location>
        <topology evidence="1 6">Multi-pass membrane protein</topology>
    </subcellularLocation>
</comment>
<feature type="domain" description="VTT" evidence="8">
    <location>
        <begin position="136"/>
        <end position="250"/>
    </location>
</feature>
<dbReference type="Proteomes" id="UP000256708">
    <property type="component" value="Unassembled WGS sequence"/>
</dbReference>
<feature type="transmembrane region" description="Helical" evidence="6">
    <location>
        <begin position="259"/>
        <end position="276"/>
    </location>
</feature>
<proteinExistence type="inferred from homology"/>
<feature type="transmembrane region" description="Helical" evidence="6">
    <location>
        <begin position="64"/>
        <end position="83"/>
    </location>
</feature>
<keyword evidence="3 6" id="KW-0812">Transmembrane</keyword>
<dbReference type="Pfam" id="PF09335">
    <property type="entry name" value="VTT_dom"/>
    <property type="match status" value="1"/>
</dbReference>
<dbReference type="EMBL" id="QRGR01000005">
    <property type="protein sequence ID" value="RDV16238.1"/>
    <property type="molecule type" value="Genomic_DNA"/>
</dbReference>
<evidence type="ECO:0000313" key="9">
    <source>
        <dbReference type="EMBL" id="RDV16238.1"/>
    </source>
</evidence>
<accession>A0A3D8LFS9</accession>
<dbReference type="InterPro" id="IPR032816">
    <property type="entry name" value="VTT_dom"/>
</dbReference>
<dbReference type="AlphaFoldDB" id="A0A3D8LFS9"/>
<feature type="transmembrane region" description="Helical" evidence="6">
    <location>
        <begin position="118"/>
        <end position="142"/>
    </location>
</feature>
<evidence type="ECO:0000259" key="8">
    <source>
        <dbReference type="Pfam" id="PF09335"/>
    </source>
</evidence>
<keyword evidence="2 6" id="KW-1003">Cell membrane</keyword>
<keyword evidence="4 6" id="KW-1133">Transmembrane helix</keyword>
<dbReference type="RefSeq" id="WP_115564648.1">
    <property type="nucleotide sequence ID" value="NZ_QRGR01000005.1"/>
</dbReference>
<evidence type="ECO:0000256" key="3">
    <source>
        <dbReference type="ARBA" id="ARBA00022692"/>
    </source>
</evidence>
<dbReference type="PANTHER" id="PTHR12677:SF59">
    <property type="entry name" value="GOLGI APPARATUS MEMBRANE PROTEIN TVP38-RELATED"/>
    <property type="match status" value="1"/>
</dbReference>
<dbReference type="PANTHER" id="PTHR12677">
    <property type="entry name" value="GOLGI APPARATUS MEMBRANE PROTEIN TVP38-RELATED"/>
    <property type="match status" value="1"/>
</dbReference>
<evidence type="ECO:0000256" key="4">
    <source>
        <dbReference type="ARBA" id="ARBA00022989"/>
    </source>
</evidence>
<keyword evidence="5 6" id="KW-0472">Membrane</keyword>
<feature type="transmembrane region" description="Helical" evidence="6">
    <location>
        <begin position="197"/>
        <end position="220"/>
    </location>
</feature>
<evidence type="ECO:0000256" key="2">
    <source>
        <dbReference type="ARBA" id="ARBA00022475"/>
    </source>
</evidence>
<feature type="compositionally biased region" description="Basic and acidic residues" evidence="7">
    <location>
        <begin position="24"/>
        <end position="54"/>
    </location>
</feature>
<organism evidence="9 10">
    <name type="scientific">Pontibacter diazotrophicus</name>
    <dbReference type="NCBI Taxonomy" id="1400979"/>
    <lineage>
        <taxon>Bacteria</taxon>
        <taxon>Pseudomonadati</taxon>
        <taxon>Bacteroidota</taxon>
        <taxon>Cytophagia</taxon>
        <taxon>Cytophagales</taxon>
        <taxon>Hymenobacteraceae</taxon>
        <taxon>Pontibacter</taxon>
    </lineage>
</organism>
<evidence type="ECO:0000256" key="5">
    <source>
        <dbReference type="ARBA" id="ARBA00023136"/>
    </source>
</evidence>
<dbReference type="InterPro" id="IPR015414">
    <property type="entry name" value="TMEM64"/>
</dbReference>
<reference evidence="10" key="1">
    <citation type="submission" date="2018-08" db="EMBL/GenBank/DDBJ databases">
        <authorList>
            <person name="Liu Z.-W."/>
            <person name="Du Z.-J."/>
        </authorList>
    </citation>
    <scope>NUCLEOTIDE SEQUENCE [LARGE SCALE GENOMIC DNA]</scope>
    <source>
        <strain evidence="10">H4X</strain>
    </source>
</reference>
<protein>
    <recommendedName>
        <fullName evidence="6">TVP38/TMEM64 family membrane protein</fullName>
    </recommendedName>
</protein>
<comment type="caution">
    <text evidence="9">The sequence shown here is derived from an EMBL/GenBank/DDBJ whole genome shotgun (WGS) entry which is preliminary data.</text>
</comment>
<feature type="transmembrane region" description="Helical" evidence="6">
    <location>
        <begin position="227"/>
        <end position="247"/>
    </location>
</feature>
<feature type="transmembrane region" description="Helical" evidence="6">
    <location>
        <begin position="149"/>
        <end position="169"/>
    </location>
</feature>
<keyword evidence="10" id="KW-1185">Reference proteome</keyword>
<name>A0A3D8LFS9_9BACT</name>
<evidence type="ECO:0000256" key="7">
    <source>
        <dbReference type="SAM" id="MobiDB-lite"/>
    </source>
</evidence>
<feature type="compositionally biased region" description="Basic and acidic residues" evidence="7">
    <location>
        <begin position="1"/>
        <end position="13"/>
    </location>
</feature>
<dbReference type="OrthoDB" id="9812980at2"/>